<comment type="caution">
    <text evidence="4">The sequence shown here is derived from an EMBL/GenBank/DDBJ whole genome shotgun (WGS) entry which is preliminary data.</text>
</comment>
<gene>
    <name evidence="4" type="ORF">GCU69_20355</name>
</gene>
<accession>A0ABQ7FFA0</accession>
<dbReference type="Proteomes" id="UP000621266">
    <property type="component" value="Unassembled WGS sequence"/>
</dbReference>
<evidence type="ECO:0000313" key="4">
    <source>
        <dbReference type="EMBL" id="KAF4407305.1"/>
    </source>
</evidence>
<feature type="domain" description="Low molecular weight protein antigen 6 PH" evidence="3">
    <location>
        <begin position="81"/>
        <end position="151"/>
    </location>
</feature>
<sequence length="222" mass="23333">MTSPDDSTPPQPGPESESGSGPVYADRVYRSGSAIAGGVLLLALAAWLGLDALIRGEDRTPWYALAGLLCAVPLIIAFTLRPAVFANAERLRVRNPFRTITLPWASVEGVRAGYSSEVFAAGGGKYQLWAVPVSLRARKKASRRAARAAADDPHGNTSPHAGVAGGDRRAAADQAIDELQELAERQASNEAARGEPEVRWAFEVLAPSAVGAVLILVLSLLG</sequence>
<evidence type="ECO:0000259" key="3">
    <source>
        <dbReference type="Pfam" id="PF10756"/>
    </source>
</evidence>
<dbReference type="InterPro" id="IPR019692">
    <property type="entry name" value="CFP-6_PH"/>
</dbReference>
<proteinExistence type="predicted"/>
<keyword evidence="2" id="KW-0472">Membrane</keyword>
<evidence type="ECO:0000313" key="5">
    <source>
        <dbReference type="Proteomes" id="UP000621266"/>
    </source>
</evidence>
<feature type="region of interest" description="Disordered" evidence="1">
    <location>
        <begin position="144"/>
        <end position="167"/>
    </location>
</feature>
<reference evidence="4 5" key="1">
    <citation type="submission" date="2019-10" db="EMBL/GenBank/DDBJ databases">
        <title>Streptomyces tenebrisbrunneis sp.nov., an endogenous actinomycete isolated from of Lycium ruthenicum.</title>
        <authorList>
            <person name="Ma L."/>
        </authorList>
    </citation>
    <scope>NUCLEOTIDE SEQUENCE [LARGE SCALE GENOMIC DNA]</scope>
    <source>
        <strain evidence="4 5">TRM 66187</strain>
    </source>
</reference>
<keyword evidence="2" id="KW-1133">Transmembrane helix</keyword>
<protein>
    <submittedName>
        <fullName evidence="4">PH domain-containing protein</fullName>
    </submittedName>
</protein>
<keyword evidence="5" id="KW-1185">Reference proteome</keyword>
<dbReference type="Pfam" id="PF10756">
    <property type="entry name" value="bPH_6"/>
    <property type="match status" value="1"/>
</dbReference>
<feature type="transmembrane region" description="Helical" evidence="2">
    <location>
        <begin position="62"/>
        <end position="84"/>
    </location>
</feature>
<keyword evidence="2" id="KW-0812">Transmembrane</keyword>
<evidence type="ECO:0000256" key="1">
    <source>
        <dbReference type="SAM" id="MobiDB-lite"/>
    </source>
</evidence>
<name>A0ABQ7FFA0_9ACTN</name>
<dbReference type="RefSeq" id="WP_156206802.1">
    <property type="nucleotide sequence ID" value="NZ_WHPN01000323.1"/>
</dbReference>
<dbReference type="EMBL" id="WHPN01000323">
    <property type="protein sequence ID" value="KAF4407305.1"/>
    <property type="molecule type" value="Genomic_DNA"/>
</dbReference>
<feature type="region of interest" description="Disordered" evidence="1">
    <location>
        <begin position="1"/>
        <end position="22"/>
    </location>
</feature>
<organism evidence="4 5">
    <name type="scientific">Streptomyces lycii</name>
    <dbReference type="NCBI Taxonomy" id="2654337"/>
    <lineage>
        <taxon>Bacteria</taxon>
        <taxon>Bacillati</taxon>
        <taxon>Actinomycetota</taxon>
        <taxon>Actinomycetes</taxon>
        <taxon>Kitasatosporales</taxon>
        <taxon>Streptomycetaceae</taxon>
        <taxon>Streptomyces</taxon>
    </lineage>
</organism>
<feature type="transmembrane region" description="Helical" evidence="2">
    <location>
        <begin position="28"/>
        <end position="50"/>
    </location>
</feature>
<evidence type="ECO:0000256" key="2">
    <source>
        <dbReference type="SAM" id="Phobius"/>
    </source>
</evidence>